<gene>
    <name evidence="2" type="ORF">FRY98_21790</name>
</gene>
<dbReference type="RefSeq" id="WP_148456054.1">
    <property type="nucleotide sequence ID" value="NZ_VSDO01000005.1"/>
</dbReference>
<dbReference type="EMBL" id="VSDO01000005">
    <property type="protein sequence ID" value="TYA10453.1"/>
    <property type="molecule type" value="Genomic_DNA"/>
</dbReference>
<feature type="transmembrane region" description="Helical" evidence="1">
    <location>
        <begin position="159"/>
        <end position="185"/>
    </location>
</feature>
<reference evidence="2 3" key="1">
    <citation type="submission" date="2019-08" db="EMBL/GenBank/DDBJ databases">
        <title>Genome sequencing of Paenibacillus faecis DSM 23593(T).</title>
        <authorList>
            <person name="Kook J.-K."/>
            <person name="Park S.-N."/>
            <person name="Lim Y.K."/>
        </authorList>
    </citation>
    <scope>NUCLEOTIDE SEQUENCE [LARGE SCALE GENOMIC DNA]</scope>
    <source>
        <strain evidence="2 3">DSM 23593</strain>
    </source>
</reference>
<dbReference type="Proteomes" id="UP000325218">
    <property type="component" value="Unassembled WGS sequence"/>
</dbReference>
<dbReference type="AlphaFoldDB" id="A0A5D0CK84"/>
<keyword evidence="3" id="KW-1185">Reference proteome</keyword>
<comment type="caution">
    <text evidence="2">The sequence shown here is derived from an EMBL/GenBank/DDBJ whole genome shotgun (WGS) entry which is preliminary data.</text>
</comment>
<feature type="transmembrane region" description="Helical" evidence="1">
    <location>
        <begin position="12"/>
        <end position="31"/>
    </location>
</feature>
<keyword evidence="1" id="KW-1133">Transmembrane helix</keyword>
<keyword evidence="1" id="KW-0812">Transmembrane</keyword>
<organism evidence="2 3">
    <name type="scientific">Paenibacillus faecis</name>
    <dbReference type="NCBI Taxonomy" id="862114"/>
    <lineage>
        <taxon>Bacteria</taxon>
        <taxon>Bacillati</taxon>
        <taxon>Bacillota</taxon>
        <taxon>Bacilli</taxon>
        <taxon>Bacillales</taxon>
        <taxon>Paenibacillaceae</taxon>
        <taxon>Paenibacillus</taxon>
    </lineage>
</organism>
<keyword evidence="1" id="KW-0472">Membrane</keyword>
<sequence length="262" mass="30607">MGFIERAMKRTNRNLFVVVILIFLLVVGFSLHNRRMIAGVFQKPVAVSAEELRDFQTNGDWSNRLVDLSEAIDGYSEPVMVDEYRFHGIRKAMYEYGLVKIDGSYMFFKADSGAIRKDELRFRGNLTGMDAMMEAYFKESPDIGNNPNYPFVLDTTRDFYIGASMMLLIFVLLVAWFLVVAYRLVSRVLNPKKHIIYKRLARQGDPEEIIRQFEDELDRGEYEVIRNYIVTGHWIVKCERFSLKIAKNYFEPGSSYYLDNVF</sequence>
<name>A0A5D0CK84_9BACL</name>
<evidence type="ECO:0000313" key="2">
    <source>
        <dbReference type="EMBL" id="TYA10453.1"/>
    </source>
</evidence>
<evidence type="ECO:0000313" key="3">
    <source>
        <dbReference type="Proteomes" id="UP000325218"/>
    </source>
</evidence>
<dbReference type="OrthoDB" id="5066907at2"/>
<proteinExistence type="predicted"/>
<evidence type="ECO:0000256" key="1">
    <source>
        <dbReference type="SAM" id="Phobius"/>
    </source>
</evidence>
<accession>A0A5D0CK84</accession>
<protein>
    <submittedName>
        <fullName evidence="2">Uncharacterized protein</fullName>
    </submittedName>
</protein>